<keyword evidence="1" id="KW-0472">Membrane</keyword>
<feature type="transmembrane region" description="Helical" evidence="1">
    <location>
        <begin position="316"/>
        <end position="338"/>
    </location>
</feature>
<feature type="transmembrane region" description="Helical" evidence="1">
    <location>
        <begin position="374"/>
        <end position="398"/>
    </location>
</feature>
<organism evidence="2 3">
    <name type="scientific">Desulfomonile tiedjei (strain ATCC 49306 / DSM 6799 / DCB-1)</name>
    <dbReference type="NCBI Taxonomy" id="706587"/>
    <lineage>
        <taxon>Bacteria</taxon>
        <taxon>Pseudomonadati</taxon>
        <taxon>Thermodesulfobacteriota</taxon>
        <taxon>Desulfomonilia</taxon>
        <taxon>Desulfomonilales</taxon>
        <taxon>Desulfomonilaceae</taxon>
        <taxon>Desulfomonile</taxon>
    </lineage>
</organism>
<keyword evidence="1" id="KW-0812">Transmembrane</keyword>
<dbReference type="EMBL" id="CP003360">
    <property type="protein sequence ID" value="AFM23513.1"/>
    <property type="molecule type" value="Genomic_DNA"/>
</dbReference>
<evidence type="ECO:0000313" key="2">
    <source>
        <dbReference type="EMBL" id="AFM23513.1"/>
    </source>
</evidence>
<feature type="transmembrane region" description="Helical" evidence="1">
    <location>
        <begin position="127"/>
        <end position="144"/>
    </location>
</feature>
<feature type="transmembrane region" description="Helical" evidence="1">
    <location>
        <begin position="103"/>
        <end position="121"/>
    </location>
</feature>
<sequence>MVSLSLVGALSLGWFFMLMLASVRLWIPQRILTLQSLLLGGALLLLVLAKVFGTDVHLPALLTTTTLNPITATIGGFLLAGAVEAAGGFAAAGAILVRLSKGFFGLSGTVILLVNSPTIFAMPCGRIWAAALMPAALIFGVDLARRHANPVLLPVIVFGLIANAAASCGPSPLGGIGMMGEGLGGFLQGSFIKPQQLAIMGITMVTMVAVGLWQKIGIRPETLKKTVIHQRKLPSTAYYVFFFYVVCLIAVFMLKPSIPIQTILLGMTVVIVFLGKVSLHDLIAGIILHPITAMIAGFIMAGALVVTGAFDTLVFILRYLALHTPLGFLGVSILLVYLPIIFPMPCGRVMVAALLPGVVMFGKEVAEITNHPEAFSGLLIAFILSCAASCSSSPLGGIGGIAEGNLGIKPGIAGKPLQLGILVGVPVASLIATSLGFSFQMSWADELFVFAGFGLVFGAAANLILGQSFYRPGGLLSGLLSAVLMWIM</sequence>
<evidence type="ECO:0000313" key="3">
    <source>
        <dbReference type="Proteomes" id="UP000006055"/>
    </source>
</evidence>
<dbReference type="STRING" id="706587.Desti_0788"/>
<feature type="transmembrane region" description="Helical" evidence="1">
    <location>
        <begin position="197"/>
        <end position="216"/>
    </location>
</feature>
<feature type="transmembrane region" description="Helical" evidence="1">
    <location>
        <begin position="419"/>
        <end position="441"/>
    </location>
</feature>
<protein>
    <submittedName>
        <fullName evidence="2">Uncharacterized protein</fullName>
    </submittedName>
</protein>
<dbReference type="HOGENOM" id="CLU_563425_0_0_7"/>
<feature type="transmembrane region" description="Helical" evidence="1">
    <location>
        <begin position="237"/>
        <end position="254"/>
    </location>
</feature>
<feature type="transmembrane region" description="Helical" evidence="1">
    <location>
        <begin position="34"/>
        <end position="52"/>
    </location>
</feature>
<feature type="transmembrane region" description="Helical" evidence="1">
    <location>
        <begin position="151"/>
        <end position="177"/>
    </location>
</feature>
<dbReference type="Proteomes" id="UP000006055">
    <property type="component" value="Chromosome"/>
</dbReference>
<feature type="transmembrane region" description="Helical" evidence="1">
    <location>
        <begin position="447"/>
        <end position="464"/>
    </location>
</feature>
<accession>I4C1S2</accession>
<dbReference type="KEGG" id="dti:Desti_0788"/>
<feature type="transmembrane region" description="Helical" evidence="1">
    <location>
        <begin position="6"/>
        <end position="27"/>
    </location>
</feature>
<evidence type="ECO:0000256" key="1">
    <source>
        <dbReference type="SAM" id="Phobius"/>
    </source>
</evidence>
<keyword evidence="3" id="KW-1185">Reference proteome</keyword>
<proteinExistence type="predicted"/>
<feature type="transmembrane region" description="Helical" evidence="1">
    <location>
        <begin position="291"/>
        <end position="310"/>
    </location>
</feature>
<gene>
    <name evidence="2" type="ordered locus">Desti_0788</name>
</gene>
<reference evidence="3" key="1">
    <citation type="submission" date="2012-06" db="EMBL/GenBank/DDBJ databases">
        <title>Complete sequence of chromosome of Desulfomonile tiedjei DSM 6799.</title>
        <authorList>
            <person name="Lucas S."/>
            <person name="Copeland A."/>
            <person name="Lapidus A."/>
            <person name="Glavina del Rio T."/>
            <person name="Dalin E."/>
            <person name="Tice H."/>
            <person name="Bruce D."/>
            <person name="Goodwin L."/>
            <person name="Pitluck S."/>
            <person name="Peters L."/>
            <person name="Ovchinnikova G."/>
            <person name="Zeytun A."/>
            <person name="Lu M."/>
            <person name="Kyrpides N."/>
            <person name="Mavromatis K."/>
            <person name="Ivanova N."/>
            <person name="Brettin T."/>
            <person name="Detter J.C."/>
            <person name="Han C."/>
            <person name="Larimer F."/>
            <person name="Land M."/>
            <person name="Hauser L."/>
            <person name="Markowitz V."/>
            <person name="Cheng J.-F."/>
            <person name="Hugenholtz P."/>
            <person name="Woyke T."/>
            <person name="Wu D."/>
            <person name="Spring S."/>
            <person name="Schroeder M."/>
            <person name="Brambilla E."/>
            <person name="Klenk H.-P."/>
            <person name="Eisen J.A."/>
        </authorList>
    </citation>
    <scope>NUCLEOTIDE SEQUENCE [LARGE SCALE GENOMIC DNA]</scope>
    <source>
        <strain evidence="3">ATCC 49306 / DSM 6799 / DCB-1</strain>
    </source>
</reference>
<dbReference type="eggNOG" id="ENOG5033SHS">
    <property type="taxonomic scope" value="Bacteria"/>
</dbReference>
<feature type="transmembrane region" description="Helical" evidence="1">
    <location>
        <begin position="260"/>
        <end position="279"/>
    </location>
</feature>
<name>I4C1S2_DESTA</name>
<keyword evidence="1" id="KW-1133">Transmembrane helix</keyword>
<feature type="transmembrane region" description="Helical" evidence="1">
    <location>
        <begin position="72"/>
        <end position="96"/>
    </location>
</feature>
<dbReference type="AlphaFoldDB" id="I4C1S2"/>